<feature type="domain" description="Glycosyl transferase family 1" evidence="1">
    <location>
        <begin position="179"/>
        <end position="343"/>
    </location>
</feature>
<keyword evidence="3" id="KW-0328">Glycosyltransferase</keyword>
<feature type="domain" description="Glycosyltransferase subfamily 4-like N-terminal" evidence="2">
    <location>
        <begin position="16"/>
        <end position="175"/>
    </location>
</feature>
<dbReference type="InterPro" id="IPR001296">
    <property type="entry name" value="Glyco_trans_1"/>
</dbReference>
<dbReference type="GO" id="GO:0102710">
    <property type="term" value="F:D-inositol-3-phosphate glycosyltransferase activity"/>
    <property type="evidence" value="ECO:0007669"/>
    <property type="project" value="UniProtKB-EC"/>
</dbReference>
<organism evidence="3 4">
    <name type="scientific">Candidatus Argoarchaeum ethanivorans</name>
    <dbReference type="NCBI Taxonomy" id="2608793"/>
    <lineage>
        <taxon>Archaea</taxon>
        <taxon>Methanobacteriati</taxon>
        <taxon>Methanobacteriota</taxon>
        <taxon>Stenosarchaea group</taxon>
        <taxon>Methanomicrobia</taxon>
        <taxon>Methanosarcinales</taxon>
        <taxon>Methanosarcinales incertae sedis</taxon>
        <taxon>GOM Arc I cluster</taxon>
        <taxon>Candidatus Argoarchaeum</taxon>
    </lineage>
</organism>
<dbReference type="Pfam" id="PF13579">
    <property type="entry name" value="Glyco_trans_4_4"/>
    <property type="match status" value="1"/>
</dbReference>
<dbReference type="PANTHER" id="PTHR45947:SF3">
    <property type="entry name" value="SULFOQUINOVOSYL TRANSFERASE SQD2"/>
    <property type="match status" value="1"/>
</dbReference>
<dbReference type="SUPFAM" id="SSF53756">
    <property type="entry name" value="UDP-Glycosyltransferase/glycogen phosphorylase"/>
    <property type="match status" value="1"/>
</dbReference>
<name>A0A811TB39_9EURY</name>
<evidence type="ECO:0000259" key="2">
    <source>
        <dbReference type="Pfam" id="PF13579"/>
    </source>
</evidence>
<dbReference type="InterPro" id="IPR050194">
    <property type="entry name" value="Glycosyltransferase_grp1"/>
</dbReference>
<dbReference type="InterPro" id="IPR028098">
    <property type="entry name" value="Glyco_trans_4-like_N"/>
</dbReference>
<evidence type="ECO:0000313" key="4">
    <source>
        <dbReference type="Proteomes" id="UP000612009"/>
    </source>
</evidence>
<evidence type="ECO:0000313" key="3">
    <source>
        <dbReference type="EMBL" id="CAD6494696.1"/>
    </source>
</evidence>
<dbReference type="CDD" id="cd03801">
    <property type="entry name" value="GT4_PimA-like"/>
    <property type="match status" value="1"/>
</dbReference>
<evidence type="ECO:0000259" key="1">
    <source>
        <dbReference type="Pfam" id="PF00534"/>
    </source>
</evidence>
<dbReference type="Proteomes" id="UP000612009">
    <property type="component" value="Unassembled WGS sequence"/>
</dbReference>
<reference evidence="3" key="1">
    <citation type="submission" date="2020-10" db="EMBL/GenBank/DDBJ databases">
        <authorList>
            <person name="Hahn C.J."/>
            <person name="Laso-Perez R."/>
            <person name="Vulcano F."/>
            <person name="Vaziourakis K.-M."/>
            <person name="Stokke R."/>
            <person name="Steen I.H."/>
            <person name="Teske A."/>
            <person name="Boetius A."/>
            <person name="Liebeke M."/>
            <person name="Amann R."/>
            <person name="Knittel K."/>
        </authorList>
    </citation>
    <scope>NUCLEOTIDE SEQUENCE</scope>
    <source>
        <strain evidence="3">Gfbio:e3339647-f889-4370-9287-4fb5cb688e4c:AG392J18_GoMArc1</strain>
    </source>
</reference>
<dbReference type="PANTHER" id="PTHR45947">
    <property type="entry name" value="SULFOQUINOVOSYL TRANSFERASE SQD2"/>
    <property type="match status" value="1"/>
</dbReference>
<dbReference type="Gene3D" id="3.40.50.2000">
    <property type="entry name" value="Glycogen Phosphorylase B"/>
    <property type="match status" value="2"/>
</dbReference>
<proteinExistence type="predicted"/>
<accession>A0A811TB39</accession>
<dbReference type="EMBL" id="CAJHIR010000073">
    <property type="protein sequence ID" value="CAD6494696.1"/>
    <property type="molecule type" value="Genomic_DNA"/>
</dbReference>
<dbReference type="EC" id="2.4.1.250" evidence="3"/>
<protein>
    <submittedName>
        <fullName evidence="3">D-inositol-3-phosphate glycosyltransferase</fullName>
        <ecNumber evidence="3">2.4.1.250</ecNumber>
    </submittedName>
</protein>
<sequence>MKILRVVSDLYPSVVGGIGIHTHEMSKQQAKLGNEVTVYTSNTDGRPTQEYKDDYKIQRFKPILTIGGNSFIPMLFFKLFRTKNDFDIIHAHSHLFFSTNLCALVRRLGSPPLVITNHGLISQTVPRWVHKIYIPTIAKWTFKSADKIICYTENEKLLLVKLGIDSDMIAVIHNGTDTDIFAPREKEKDKNQILWIGRFTPGKGVEYLIDAFEILVKEYPDFKLLMIGRGPLKGNIEQMIRDLNLSKNIIMKEFVPNSKLPEIYQNSDVFVLPSLNEGVPRTILEAMACGIPVVCTKLPQLVDVVDGCGLLVPVEDSQALAEGISKIVFDRELAQKFGKNGRAKVVENYSWKDTVKKTVQLYEELSQEVKL</sequence>
<dbReference type="AlphaFoldDB" id="A0A811TB39"/>
<dbReference type="Pfam" id="PF00534">
    <property type="entry name" value="Glycos_transf_1"/>
    <property type="match status" value="1"/>
</dbReference>
<gene>
    <name evidence="3" type="primary">mshA_7</name>
    <name evidence="3" type="ORF">LAKADJCE_00907</name>
</gene>
<keyword evidence="3" id="KW-0808">Transferase</keyword>
<comment type="caution">
    <text evidence="3">The sequence shown here is derived from an EMBL/GenBank/DDBJ whole genome shotgun (WGS) entry which is preliminary data.</text>
</comment>